<evidence type="ECO:0000256" key="2">
    <source>
        <dbReference type="ARBA" id="ARBA00023157"/>
    </source>
</evidence>
<evidence type="ECO:0000313" key="7">
    <source>
        <dbReference type="EMBL" id="KAA8519918.1"/>
    </source>
</evidence>
<dbReference type="InterPro" id="IPR001480">
    <property type="entry name" value="Bulb-type_lectin_dom"/>
</dbReference>
<keyword evidence="1" id="KW-0732">Signal</keyword>
<gene>
    <name evidence="7" type="ORF">F0562_014172</name>
</gene>
<proteinExistence type="predicted"/>
<evidence type="ECO:0008006" key="9">
    <source>
        <dbReference type="Google" id="ProtNLM"/>
    </source>
</evidence>
<feature type="domain" description="Apple" evidence="6">
    <location>
        <begin position="66"/>
        <end position="149"/>
    </location>
</feature>
<dbReference type="CDD" id="cd01098">
    <property type="entry name" value="PAN_AP_plant"/>
    <property type="match status" value="2"/>
</dbReference>
<dbReference type="AlphaFoldDB" id="A0A5J4ZQD3"/>
<evidence type="ECO:0000256" key="3">
    <source>
        <dbReference type="ARBA" id="ARBA00023180"/>
    </source>
</evidence>
<dbReference type="Pfam" id="PF01453">
    <property type="entry name" value="B_lectin"/>
    <property type="match status" value="1"/>
</dbReference>
<dbReference type="GO" id="GO:0048544">
    <property type="term" value="P:recognition of pollen"/>
    <property type="evidence" value="ECO:0007669"/>
    <property type="project" value="InterPro"/>
</dbReference>
<dbReference type="InterPro" id="IPR036426">
    <property type="entry name" value="Bulb-type_lectin_dom_sf"/>
</dbReference>
<organism evidence="7 8">
    <name type="scientific">Nyssa sinensis</name>
    <dbReference type="NCBI Taxonomy" id="561372"/>
    <lineage>
        <taxon>Eukaryota</taxon>
        <taxon>Viridiplantae</taxon>
        <taxon>Streptophyta</taxon>
        <taxon>Embryophyta</taxon>
        <taxon>Tracheophyta</taxon>
        <taxon>Spermatophyta</taxon>
        <taxon>Magnoliopsida</taxon>
        <taxon>eudicotyledons</taxon>
        <taxon>Gunneridae</taxon>
        <taxon>Pentapetalae</taxon>
        <taxon>asterids</taxon>
        <taxon>Cornales</taxon>
        <taxon>Nyssaceae</taxon>
        <taxon>Nyssa</taxon>
    </lineage>
</organism>
<dbReference type="EMBL" id="CM018049">
    <property type="protein sequence ID" value="KAA8519918.1"/>
    <property type="molecule type" value="Genomic_DNA"/>
</dbReference>
<dbReference type="PROSITE" id="PS50927">
    <property type="entry name" value="BULB_LECTIN"/>
    <property type="match status" value="1"/>
</dbReference>
<dbReference type="PANTHER" id="PTHR32444">
    <property type="entry name" value="BULB-TYPE LECTIN DOMAIN-CONTAINING PROTEIN"/>
    <property type="match status" value="1"/>
</dbReference>
<dbReference type="InterPro" id="IPR003609">
    <property type="entry name" value="Pan_app"/>
</dbReference>
<keyword evidence="4" id="KW-1133">Transmembrane helix</keyword>
<dbReference type="SMART" id="SM00108">
    <property type="entry name" value="B_lectin"/>
    <property type="match status" value="1"/>
</dbReference>
<evidence type="ECO:0000313" key="8">
    <source>
        <dbReference type="Proteomes" id="UP000325577"/>
    </source>
</evidence>
<sequence>MEDWEIHWSVPDTECYVYGKCGPFGSCNPQDSPICTCLKGYEPKNIDEWNSGNFTRGFLRRTPLQCERNNNSSDAGKEHGFLKLKMMKVPDFVEWYPDLENGCQSQCYKNCSCIAYAYYTGIGCMSWTGNLIDIQKFSSDGADLYIRVAYTQLDTITLAQPIKDPNAIISNSEAFKFGFFRPVNTNNRYVGIWYNKISVMTVVWVANRDKPLNDSSGTVAISKDGNLVVLDGREEIIWSSDVSNSVSNSSAQLLDTGDLVLRDNSNGSIIWDSFQHPSDSVLKGMRISNNANTGERIRLTSWKSPSDPSIGSFSGGLTDINSPEFFIWNGSLPYWRSGPWNGQKFIGIPGMNSIYSWKWLNLVDDTEGIVSISFNLGNESTHYILNSEGTFGRRYWIDGMEDWEIGFSAPKTECDVYGKCGPFGSCNPQDSPICTCLRGFEPKDIEEWNNRNFTSGCLRRTPLQCERNSNSSEVGKEDGFLKLKMMKVPDFAELSTAMEDECKSQCSKNCSCIAYAYYMGIGCMLWTESLIDVQKFSMDGVDLYIRMAYTELDKKKNMNLIISVTVIIGSLTAAICTYYLRRWIVKRRGCSNESMLWDSVDQVKLEELPQYKFEKLAIATDNFHLENKIGQDGFGPVYRVMLVHQ</sequence>
<protein>
    <recommendedName>
        <fullName evidence="9">Receptor-like serine/threonine-protein kinase</fullName>
    </recommendedName>
</protein>
<dbReference type="Gene3D" id="3.30.200.20">
    <property type="entry name" value="Phosphorylase Kinase, domain 1"/>
    <property type="match status" value="1"/>
</dbReference>
<dbReference type="SUPFAM" id="SSF51110">
    <property type="entry name" value="alpha-D-mannose-specific plant lectins"/>
    <property type="match status" value="1"/>
</dbReference>
<dbReference type="CDD" id="cd00028">
    <property type="entry name" value="B_lectin"/>
    <property type="match status" value="1"/>
</dbReference>
<evidence type="ECO:0000256" key="1">
    <source>
        <dbReference type="ARBA" id="ARBA00022729"/>
    </source>
</evidence>
<dbReference type="Gene3D" id="2.90.10.10">
    <property type="entry name" value="Bulb-type lectin domain"/>
    <property type="match status" value="1"/>
</dbReference>
<dbReference type="InterPro" id="IPR000858">
    <property type="entry name" value="S_locus_glycoprot_dom"/>
</dbReference>
<dbReference type="Proteomes" id="UP000325577">
    <property type="component" value="Linkage Group LG6"/>
</dbReference>
<keyword evidence="4" id="KW-0472">Membrane</keyword>
<name>A0A5J4ZQD3_9ASTE</name>
<evidence type="ECO:0000259" key="5">
    <source>
        <dbReference type="PROSITE" id="PS50927"/>
    </source>
</evidence>
<feature type="domain" description="Bulb-type lectin" evidence="5">
    <location>
        <begin position="153"/>
        <end position="274"/>
    </location>
</feature>
<dbReference type="SMART" id="SM00473">
    <property type="entry name" value="PAN_AP"/>
    <property type="match status" value="2"/>
</dbReference>
<keyword evidence="4" id="KW-0812">Transmembrane</keyword>
<keyword evidence="3" id="KW-0325">Glycoprotein</keyword>
<dbReference type="FunFam" id="2.90.10.10:FF:000001">
    <property type="entry name" value="G-type lectin S-receptor-like serine/threonine-protein kinase"/>
    <property type="match status" value="1"/>
</dbReference>
<dbReference type="PROSITE" id="PS50948">
    <property type="entry name" value="PAN"/>
    <property type="match status" value="2"/>
</dbReference>
<feature type="transmembrane region" description="Helical" evidence="4">
    <location>
        <begin position="560"/>
        <end position="580"/>
    </location>
</feature>
<evidence type="ECO:0000259" key="6">
    <source>
        <dbReference type="PROSITE" id="PS50948"/>
    </source>
</evidence>
<evidence type="ECO:0000256" key="4">
    <source>
        <dbReference type="SAM" id="Phobius"/>
    </source>
</evidence>
<dbReference type="Pfam" id="PF08276">
    <property type="entry name" value="PAN_2"/>
    <property type="match status" value="2"/>
</dbReference>
<keyword evidence="8" id="KW-1185">Reference proteome</keyword>
<accession>A0A5J4ZQD3</accession>
<feature type="domain" description="Apple" evidence="6">
    <location>
        <begin position="465"/>
        <end position="548"/>
    </location>
</feature>
<dbReference type="PANTHER" id="PTHR32444:SF198">
    <property type="entry name" value="BULB-TYPE LECTIN DOMAIN-CONTAINING PROTEIN"/>
    <property type="match status" value="1"/>
</dbReference>
<reference evidence="7 8" key="1">
    <citation type="submission" date="2019-09" db="EMBL/GenBank/DDBJ databases">
        <title>A chromosome-level genome assembly of the Chinese tupelo Nyssa sinensis.</title>
        <authorList>
            <person name="Yang X."/>
            <person name="Kang M."/>
            <person name="Yang Y."/>
            <person name="Xiong H."/>
            <person name="Wang M."/>
            <person name="Zhang Z."/>
            <person name="Wang Z."/>
            <person name="Wu H."/>
            <person name="Ma T."/>
            <person name="Liu J."/>
            <person name="Xi Z."/>
        </authorList>
    </citation>
    <scope>NUCLEOTIDE SEQUENCE [LARGE SCALE GENOMIC DNA]</scope>
    <source>
        <strain evidence="7">J267</strain>
        <tissue evidence="7">Leaf</tissue>
    </source>
</reference>
<dbReference type="OrthoDB" id="1889305at2759"/>
<dbReference type="Pfam" id="PF00954">
    <property type="entry name" value="S_locus_glycop"/>
    <property type="match status" value="2"/>
</dbReference>
<keyword evidence="2" id="KW-1015">Disulfide bond</keyword>